<dbReference type="EMBL" id="CP115300">
    <property type="protein sequence ID" value="WBO61594.1"/>
    <property type="molecule type" value="Genomic_DNA"/>
</dbReference>
<comment type="subcellular location">
    <subcellularLocation>
        <location evidence="1">Cell envelope</location>
    </subcellularLocation>
</comment>
<evidence type="ECO:0000256" key="2">
    <source>
        <dbReference type="ARBA" id="ARBA00008520"/>
    </source>
</evidence>
<dbReference type="Gene3D" id="3.40.190.10">
    <property type="entry name" value="Periplasmic binding protein-like II"/>
    <property type="match status" value="1"/>
</dbReference>
<dbReference type="InterPro" id="IPR006059">
    <property type="entry name" value="SBP"/>
</dbReference>
<dbReference type="InterPro" id="IPR006311">
    <property type="entry name" value="TAT_signal"/>
</dbReference>
<keyword evidence="8" id="KW-1185">Reference proteome</keyword>
<accession>A0ABY7NWH9</accession>
<comment type="similarity">
    <text evidence="2">Belongs to the bacterial solute-binding protein 1 family.</text>
</comment>
<evidence type="ECO:0000256" key="1">
    <source>
        <dbReference type="ARBA" id="ARBA00004196"/>
    </source>
</evidence>
<evidence type="ECO:0000256" key="5">
    <source>
        <dbReference type="SAM" id="MobiDB-lite"/>
    </source>
</evidence>
<proteinExistence type="inferred from homology"/>
<dbReference type="SUPFAM" id="SSF53850">
    <property type="entry name" value="Periplasmic binding protein-like II"/>
    <property type="match status" value="1"/>
</dbReference>
<dbReference type="PROSITE" id="PS51257">
    <property type="entry name" value="PROKAR_LIPOPROTEIN"/>
    <property type="match status" value="1"/>
</dbReference>
<dbReference type="Pfam" id="PF01547">
    <property type="entry name" value="SBP_bac_1"/>
    <property type="match status" value="1"/>
</dbReference>
<dbReference type="PANTHER" id="PTHR43649">
    <property type="entry name" value="ARABINOSE-BINDING PROTEIN-RELATED"/>
    <property type="match status" value="1"/>
</dbReference>
<organism evidence="7 8">
    <name type="scientific">Streptomyces camelliae</name>
    <dbReference type="NCBI Taxonomy" id="3004093"/>
    <lineage>
        <taxon>Bacteria</taxon>
        <taxon>Bacillati</taxon>
        <taxon>Actinomycetota</taxon>
        <taxon>Actinomycetes</taxon>
        <taxon>Kitasatosporales</taxon>
        <taxon>Streptomycetaceae</taxon>
        <taxon>Streptomyces</taxon>
    </lineage>
</organism>
<gene>
    <name evidence="7" type="ORF">O1G22_01295</name>
</gene>
<evidence type="ECO:0000256" key="6">
    <source>
        <dbReference type="SAM" id="SignalP"/>
    </source>
</evidence>
<name>A0ABY7NWH9_9ACTN</name>
<keyword evidence="3" id="KW-0813">Transport</keyword>
<sequence length="495" mass="52559">MSIEMNRRAVVRTAAGVAGAVSLSPLLAACGGSGSGAGKGGTSSKKGLAAALPAYVPSTVAKPDIASVRLPNGAATEPGYLTFPAEPVTTVKKTPGKGGHYTSATPLWGTIPPADNQYYQAMSQALGTTIKMQPANGNTYGQALATLSASDNLPDWVQIPTWMNGQAQTGGLVGRHLADLMPYLSGDKVKEYPNLAAIPSSGWMSGAWENKLYGIPCFTSGTSFSQVIFYRKDVFQDHGIDAADIKSADDLMRVDREVTDAKAGRWAFDDIWTYFSGAFGVPQKFRVDGGKLVHKYQTPEILEALAWHYKLAKSGLMSPDALAGNVHDQKTRFYAGKTLIVGDGIGAWSVGDAQSGQAANKKYRRSLLPVFAAEGHSKPYVYIGPGTGYVSCLNACLKPSQIRELLSVADYLAAPWGSAEYTMTIYGVKGVDYNLVTEVPVATSTGQQNVQQATYPFLVAYPNTVNTPGYRRSPRSSAPGSGPPRRSRSSRSSGT</sequence>
<dbReference type="Proteomes" id="UP001212326">
    <property type="component" value="Chromosome"/>
</dbReference>
<feature type="chain" id="PRO_5045976157" evidence="6">
    <location>
        <begin position="29"/>
        <end position="495"/>
    </location>
</feature>
<dbReference type="PROSITE" id="PS51318">
    <property type="entry name" value="TAT"/>
    <property type="match status" value="1"/>
</dbReference>
<feature type="region of interest" description="Disordered" evidence="5">
    <location>
        <begin position="466"/>
        <end position="495"/>
    </location>
</feature>
<feature type="compositionally biased region" description="Low complexity" evidence="5">
    <location>
        <begin position="468"/>
        <end position="495"/>
    </location>
</feature>
<feature type="signal peptide" evidence="6">
    <location>
        <begin position="1"/>
        <end position="28"/>
    </location>
</feature>
<dbReference type="PANTHER" id="PTHR43649:SF31">
    <property type="entry name" value="SN-GLYCEROL-3-PHOSPHATE-BINDING PERIPLASMIC PROTEIN UGPB"/>
    <property type="match status" value="1"/>
</dbReference>
<dbReference type="RefSeq" id="WP_270079554.1">
    <property type="nucleotide sequence ID" value="NZ_CP115300.1"/>
</dbReference>
<dbReference type="InterPro" id="IPR050490">
    <property type="entry name" value="Bact_solute-bd_prot1"/>
</dbReference>
<keyword evidence="4 6" id="KW-0732">Signal</keyword>
<evidence type="ECO:0000256" key="4">
    <source>
        <dbReference type="ARBA" id="ARBA00022729"/>
    </source>
</evidence>
<evidence type="ECO:0000256" key="3">
    <source>
        <dbReference type="ARBA" id="ARBA00022448"/>
    </source>
</evidence>
<evidence type="ECO:0000313" key="8">
    <source>
        <dbReference type="Proteomes" id="UP001212326"/>
    </source>
</evidence>
<reference evidence="7 8" key="1">
    <citation type="submission" date="2022-12" db="EMBL/GenBank/DDBJ databases">
        <authorList>
            <person name="Mo P."/>
        </authorList>
    </citation>
    <scope>NUCLEOTIDE SEQUENCE [LARGE SCALE GENOMIC DNA]</scope>
    <source>
        <strain evidence="7 8">HUAS 2-6</strain>
    </source>
</reference>
<evidence type="ECO:0000313" key="7">
    <source>
        <dbReference type="EMBL" id="WBO61594.1"/>
    </source>
</evidence>
<protein>
    <submittedName>
        <fullName evidence="7">Extracellular solute-binding protein</fullName>
    </submittedName>
</protein>